<reference evidence="11 12" key="1">
    <citation type="journal article" date="2013" name="BMC Genomics">
        <title>The miniature genome of a carnivorous plant Genlisea aurea contains a low number of genes and short non-coding sequences.</title>
        <authorList>
            <person name="Leushkin E.V."/>
            <person name="Sutormin R.A."/>
            <person name="Nabieva E.R."/>
            <person name="Penin A.A."/>
            <person name="Kondrashov A.S."/>
            <person name="Logacheva M.D."/>
        </authorList>
    </citation>
    <scope>NUCLEOTIDE SEQUENCE [LARGE SCALE GENOMIC DNA]</scope>
</reference>
<name>S8E1Q7_9LAMI</name>
<dbReference type="AlphaFoldDB" id="S8E1Q7"/>
<accession>S8E1Q7</accession>
<dbReference type="InterPro" id="IPR035370">
    <property type="entry name" value="Nrap_D5"/>
</dbReference>
<keyword evidence="12" id="KW-1185">Reference proteome</keyword>
<dbReference type="PANTHER" id="PTHR17972:SF0">
    <property type="entry name" value="NUCLEOLAR PROTEIN 6"/>
    <property type="match status" value="1"/>
</dbReference>
<evidence type="ECO:0000256" key="2">
    <source>
        <dbReference type="ARBA" id="ARBA00006674"/>
    </source>
</evidence>
<organism evidence="11 12">
    <name type="scientific">Genlisea aurea</name>
    <dbReference type="NCBI Taxonomy" id="192259"/>
    <lineage>
        <taxon>Eukaryota</taxon>
        <taxon>Viridiplantae</taxon>
        <taxon>Streptophyta</taxon>
        <taxon>Embryophyta</taxon>
        <taxon>Tracheophyta</taxon>
        <taxon>Spermatophyta</taxon>
        <taxon>Magnoliopsida</taxon>
        <taxon>eudicotyledons</taxon>
        <taxon>Gunneridae</taxon>
        <taxon>Pentapetalae</taxon>
        <taxon>asterids</taxon>
        <taxon>lamiids</taxon>
        <taxon>Lamiales</taxon>
        <taxon>Lentibulariaceae</taxon>
        <taxon>Genlisea</taxon>
    </lineage>
</organism>
<dbReference type="GO" id="GO:0003723">
    <property type="term" value="F:RNA binding"/>
    <property type="evidence" value="ECO:0007669"/>
    <property type="project" value="UniProtKB-KW"/>
</dbReference>
<evidence type="ECO:0000259" key="10">
    <source>
        <dbReference type="Pfam" id="PF17406"/>
    </source>
</evidence>
<feature type="domain" description="Nrap protein" evidence="10">
    <location>
        <begin position="724"/>
        <end position="876"/>
    </location>
</feature>
<sequence>LGFGEFLKEVRIDYSSDNTSVIDEVISRIRDVVNEIPDGLHITADVAPGFVRDVGADIVDFKFRKPVSMEIGGSYSIRSVAKPDVNIDLFLRLPKECFYEKDYLNHRYHAKRFLYLCIVKKYLTKSALVKDVAWLAFHNEARKPVLVVYPGTKLIDNTAFCVRIIPTATSLFTISKLNLGRSNIRAVSQATPKYNSSILEDMFIEEGNEIIRRTFVDSRELVDALILLKVWARKNLLYVHDCLNGFLITLIMAYLASNSGKHCISSSMSTLQVLRIMLDFIANSKTWDSVIIFGTEGEKSTSVKKKTQLEPFPVNMCGSFADYNMAHRMSASGFQELRSAAILALNCLDKCKDGGFIELFMTKIDYPSKYDYCIRLNLKDNHNFYALGFCLDDECWRSYELKVLSILDQAMQGRANLIRVTWRNTSTFCNFESGFSMLNAEPVFVCISIGSMEEAFKQIIMGPSPEDKDKALEFRKFWGDKATLRWFRDGRIAEVAVWEHEEWDKHLIIKEIAEHVLVRHLSLPKQNIISMVDQLDFVLHHGSKDPISLSKNLLKAYDELSKHLRLVDDIPLKISSVQPLDSAFRLTSVFPPVPNPLARRESNLVELGKPTATCIQPLEVIIQLEGSGNWPMDEIAMEKTKSAFLLKIAESLHAKWGIPCTATEDDVDVFVSGYAFQLKILHERGLSLVKKQGKNQLKRILSSDRQLFLRSQHSSMLNGLRGRYPVYGPVVRLAKRWVAAHLLSNLLAEEAIELLVAHLFLKPLPFRTPCSRISGFLRFLRLLSEYDWSFSPLIIDINGDLTPDDDKEINEKFMSNRKEYENNVLGVKPAMYLATNYDQESEAWTSQSPTAIDLKRLGAYATSTAALLSDIVMKNQVDSCYAWERLFRTPLNNYDAVVLLHRAILPNPERLLFPSEIKQGKQLMEGKATKTFQPSIL</sequence>
<comment type="subcellular location">
    <subcellularLocation>
        <location evidence="1 5">Nucleus</location>
        <location evidence="1 5">Nucleolus</location>
    </subcellularLocation>
</comment>
<feature type="non-terminal residue" evidence="11">
    <location>
        <position position="1"/>
    </location>
</feature>
<dbReference type="InterPro" id="IPR035082">
    <property type="entry name" value="Nrap_D1"/>
</dbReference>
<protein>
    <recommendedName>
        <fullName evidence="13">Nucleolar protein 6</fullName>
    </recommendedName>
</protein>
<evidence type="ECO:0000259" key="8">
    <source>
        <dbReference type="Pfam" id="PF17404"/>
    </source>
</evidence>
<evidence type="ECO:0000313" key="11">
    <source>
        <dbReference type="EMBL" id="EPS66252.1"/>
    </source>
</evidence>
<dbReference type="Pfam" id="PF17404">
    <property type="entry name" value="Nrap_D3"/>
    <property type="match status" value="1"/>
</dbReference>
<dbReference type="OrthoDB" id="10251401at2759"/>
<proteinExistence type="inferred from homology"/>
<feature type="domain" description="Nrap protein" evidence="7">
    <location>
        <begin position="221"/>
        <end position="363"/>
    </location>
</feature>
<dbReference type="Pfam" id="PF17403">
    <property type="entry name" value="Nrap_D2"/>
    <property type="match status" value="1"/>
</dbReference>
<dbReference type="PANTHER" id="PTHR17972">
    <property type="entry name" value="NUCLEOLAR RNA-ASSOCIATED PROTEIN"/>
    <property type="match status" value="1"/>
</dbReference>
<feature type="domain" description="Nrap protein" evidence="8">
    <location>
        <begin position="368"/>
        <end position="522"/>
    </location>
</feature>
<dbReference type="Pfam" id="PF17406">
    <property type="entry name" value="Nrap_D5"/>
    <property type="match status" value="1"/>
</dbReference>
<evidence type="ECO:0000259" key="9">
    <source>
        <dbReference type="Pfam" id="PF17405"/>
    </source>
</evidence>
<evidence type="ECO:0008006" key="13">
    <source>
        <dbReference type="Google" id="ProtNLM"/>
    </source>
</evidence>
<dbReference type="InterPro" id="IPR035368">
    <property type="entry name" value="Nrap_D3"/>
</dbReference>
<comment type="similarity">
    <text evidence="2 5">Belongs to the NRAP family.</text>
</comment>
<dbReference type="Pfam" id="PF03813">
    <property type="entry name" value="Nrap"/>
    <property type="match status" value="1"/>
</dbReference>
<evidence type="ECO:0000259" key="7">
    <source>
        <dbReference type="Pfam" id="PF17403"/>
    </source>
</evidence>
<keyword evidence="4 5" id="KW-0539">Nucleus</keyword>
<dbReference type="InterPro" id="IPR035367">
    <property type="entry name" value="Nrap_D2"/>
</dbReference>
<dbReference type="GO" id="GO:0006409">
    <property type="term" value="P:tRNA export from nucleus"/>
    <property type="evidence" value="ECO:0007669"/>
    <property type="project" value="TreeGrafter"/>
</dbReference>
<dbReference type="InterPro" id="IPR005554">
    <property type="entry name" value="NOL6/Upt22"/>
</dbReference>
<evidence type="ECO:0000256" key="1">
    <source>
        <dbReference type="ARBA" id="ARBA00004604"/>
    </source>
</evidence>
<gene>
    <name evidence="11" type="ORF">M569_08520</name>
</gene>
<evidence type="ECO:0000256" key="3">
    <source>
        <dbReference type="ARBA" id="ARBA00022884"/>
    </source>
</evidence>
<feature type="domain" description="Nrap protein" evidence="9">
    <location>
        <begin position="542"/>
        <end position="720"/>
    </location>
</feature>
<dbReference type="InterPro" id="IPR035369">
    <property type="entry name" value="Nrap_D4"/>
</dbReference>
<evidence type="ECO:0000256" key="4">
    <source>
        <dbReference type="ARBA" id="ARBA00023242"/>
    </source>
</evidence>
<dbReference type="GO" id="GO:0032545">
    <property type="term" value="C:CURI complex"/>
    <property type="evidence" value="ECO:0007669"/>
    <property type="project" value="TreeGrafter"/>
</dbReference>
<evidence type="ECO:0000313" key="12">
    <source>
        <dbReference type="Proteomes" id="UP000015453"/>
    </source>
</evidence>
<feature type="non-terminal residue" evidence="11">
    <location>
        <position position="937"/>
    </location>
</feature>
<dbReference type="Proteomes" id="UP000015453">
    <property type="component" value="Unassembled WGS sequence"/>
</dbReference>
<dbReference type="GO" id="GO:0006364">
    <property type="term" value="P:rRNA processing"/>
    <property type="evidence" value="ECO:0007669"/>
    <property type="project" value="TreeGrafter"/>
</dbReference>
<keyword evidence="3 5" id="KW-0694">RNA-binding</keyword>
<dbReference type="GO" id="GO:0032040">
    <property type="term" value="C:small-subunit processome"/>
    <property type="evidence" value="ECO:0007669"/>
    <property type="project" value="TreeGrafter"/>
</dbReference>
<feature type="domain" description="Nrap protein" evidence="6">
    <location>
        <begin position="87"/>
        <end position="214"/>
    </location>
</feature>
<evidence type="ECO:0000259" key="6">
    <source>
        <dbReference type="Pfam" id="PF03813"/>
    </source>
</evidence>
<dbReference type="Gene3D" id="1.10.1410.10">
    <property type="match status" value="1"/>
</dbReference>
<dbReference type="GO" id="GO:0034456">
    <property type="term" value="C:UTP-C complex"/>
    <property type="evidence" value="ECO:0007669"/>
    <property type="project" value="TreeGrafter"/>
</dbReference>
<dbReference type="Pfam" id="PF17405">
    <property type="entry name" value="Nrap_D4"/>
    <property type="match status" value="1"/>
</dbReference>
<dbReference type="EMBL" id="AUSU01003778">
    <property type="protein sequence ID" value="EPS66252.1"/>
    <property type="molecule type" value="Genomic_DNA"/>
</dbReference>
<evidence type="ECO:0000256" key="5">
    <source>
        <dbReference type="RuleBase" id="RU364032"/>
    </source>
</evidence>
<comment type="caution">
    <text evidence="11">The sequence shown here is derived from an EMBL/GenBank/DDBJ whole genome shotgun (WGS) entry which is preliminary data.</text>
</comment>